<gene>
    <name evidence="3" type="ORF">SAMN04490186_0409</name>
</gene>
<feature type="compositionally biased region" description="Basic and acidic residues" evidence="2">
    <location>
        <begin position="510"/>
        <end position="519"/>
    </location>
</feature>
<organism evidence="3 4">
    <name type="scientific">Pseudomonas grimontii</name>
    <dbReference type="NCBI Taxonomy" id="129847"/>
    <lineage>
        <taxon>Bacteria</taxon>
        <taxon>Pseudomonadati</taxon>
        <taxon>Pseudomonadota</taxon>
        <taxon>Gammaproteobacteria</taxon>
        <taxon>Pseudomonadales</taxon>
        <taxon>Pseudomonadaceae</taxon>
        <taxon>Pseudomonas</taxon>
    </lineage>
</organism>
<protein>
    <submittedName>
        <fullName evidence="3">Uncharacterized protein</fullName>
    </submittedName>
</protein>
<sequence>MQISPASPSHVPTPVATATEQAPAVTHRQNKLSKAFTNIKKAFKHPKPSKPSAPVLPVNTQPAPREAAPAPTITLPSPIPLLPLDESIQGIDRQLASLHIARADNVIEKFDRKLAAAYGTSVDKTPENANFIDDVQFLAKERNALAVSRNAYARGKVHRRTHTLHGPANERAQKHITGLDNAASTLNDAMAAILQKSAGRQATPELEKDYLSAHKALSEHRNAWLTGKLDESSKTSLRVVTLTDRLRSCGIPVPNSSAMQSSQLRKQLEQNVMSERLKFDDQPTLFAPDKAAAPDTWSSTPFYELDCTSPPVATGAGFKISHSPITTELDKKQTERIQRHVAELEKEIEQIDARMEGLANGRPDPLNPEQLRFIRNAISQLRNSWAAGKLTHSSSVGKLLKRDSHDLRRSELEQAVILAKAHKSTATQPEAINPALTGSALVMTQGNVKRCDEALAEFDRAIYKAQHTGIEGINVSQNVFEAREAMMQLRNAWASGELVDTPPGAKPTRHSADERRRAREHQVQQKALILLRVDLPEPPKSTTSTAILERIKFASKNKIIQDINHDLAGAYLKVADPAFADQVTHQATLAPVG</sequence>
<feature type="coiled-coil region" evidence="1">
    <location>
        <begin position="334"/>
        <end position="361"/>
    </location>
</feature>
<evidence type="ECO:0000313" key="3">
    <source>
        <dbReference type="EMBL" id="SDQ41551.1"/>
    </source>
</evidence>
<comment type="caution">
    <text evidence="3">The sequence shown here is derived from an EMBL/GenBank/DDBJ whole genome shotgun (WGS) entry which is preliminary data.</text>
</comment>
<dbReference type="EMBL" id="FNKM01000002">
    <property type="protein sequence ID" value="SDQ41551.1"/>
    <property type="molecule type" value="Genomic_DNA"/>
</dbReference>
<keyword evidence="4" id="KW-1185">Reference proteome</keyword>
<feature type="region of interest" description="Disordered" evidence="2">
    <location>
        <begin position="43"/>
        <end position="72"/>
    </location>
</feature>
<evidence type="ECO:0000256" key="2">
    <source>
        <dbReference type="SAM" id="MobiDB-lite"/>
    </source>
</evidence>
<evidence type="ECO:0000256" key="1">
    <source>
        <dbReference type="SAM" id="Coils"/>
    </source>
</evidence>
<dbReference type="Proteomes" id="UP000198740">
    <property type="component" value="Unassembled WGS sequence"/>
</dbReference>
<accession>A0ABY0T813</accession>
<keyword evidence="1" id="KW-0175">Coiled coil</keyword>
<proteinExistence type="predicted"/>
<feature type="region of interest" description="Disordered" evidence="2">
    <location>
        <begin position="497"/>
        <end position="519"/>
    </location>
</feature>
<reference evidence="3 4" key="1">
    <citation type="submission" date="2016-10" db="EMBL/GenBank/DDBJ databases">
        <authorList>
            <person name="Varghese N."/>
            <person name="Submissions S."/>
        </authorList>
    </citation>
    <scope>NUCLEOTIDE SEQUENCE [LARGE SCALE GENOMIC DNA]</scope>
    <source>
        <strain evidence="3 4">BS2976</strain>
    </source>
</reference>
<name>A0ABY0T813_9PSED</name>
<evidence type="ECO:0000313" key="4">
    <source>
        <dbReference type="Proteomes" id="UP000198740"/>
    </source>
</evidence>
<feature type="region of interest" description="Disordered" evidence="2">
    <location>
        <begin position="1"/>
        <end position="29"/>
    </location>
</feature>